<evidence type="ECO:0000256" key="7">
    <source>
        <dbReference type="ARBA" id="ARBA00022989"/>
    </source>
</evidence>
<feature type="transmembrane region" description="Helical" evidence="9">
    <location>
        <begin position="63"/>
        <end position="89"/>
    </location>
</feature>
<dbReference type="GO" id="GO:0005886">
    <property type="term" value="C:plasma membrane"/>
    <property type="evidence" value="ECO:0007669"/>
    <property type="project" value="UniProtKB-SubCell"/>
</dbReference>
<evidence type="ECO:0000256" key="1">
    <source>
        <dbReference type="ARBA" id="ARBA00004651"/>
    </source>
</evidence>
<sequence>MIGGNVMPHILQDILIILLASYATLDNQGITIMNYWPVTVGLFAGLIMGDLPTAMTIAGTFQLMSLGVAGLGGASVPDYGLATIVGIYLSARTGAGLGAAVAVGLPVGLLTIQLDVLIKIINNFIAHKAQAYAHAKEFNKMRMINWLGPLFFGLKNFIPMILIVTVGPSAISALLKIIPKWLTNGLTIAGSMLPVVGIGMLMHYMPLKKYIWVLMIGFVMSAYLKVPILGVAIIGLALAIYTYQNLISASKKREVAAANNAGTTDDDEGDDYDE</sequence>
<feature type="transmembrane region" description="Helical" evidence="9">
    <location>
        <begin position="157"/>
        <end position="178"/>
    </location>
</feature>
<feature type="transmembrane region" description="Helical" evidence="9">
    <location>
        <begin position="32"/>
        <end position="51"/>
    </location>
</feature>
<organism evidence="10 11">
    <name type="scientific">Lacticaseibacillus rhamnosus (strain LMS2-1)</name>
    <dbReference type="NCBI Taxonomy" id="525361"/>
    <lineage>
        <taxon>Bacteria</taxon>
        <taxon>Bacillati</taxon>
        <taxon>Bacillota</taxon>
        <taxon>Bacilli</taxon>
        <taxon>Lactobacillales</taxon>
        <taxon>Lactobacillaceae</taxon>
        <taxon>Lacticaseibacillus</taxon>
    </lineage>
</organism>
<dbReference type="AlphaFoldDB" id="C2K0V7"/>
<dbReference type="EMBL" id="ACIZ01000112">
    <property type="protein sequence ID" value="EEN79133.1"/>
    <property type="molecule type" value="Genomic_DNA"/>
</dbReference>
<gene>
    <name evidence="10" type="ORF">HMPREF0539_2792</name>
</gene>
<protein>
    <submittedName>
        <fullName evidence="10">PTS system sorbose-specific iic component</fullName>
    </submittedName>
</protein>
<dbReference type="PANTHER" id="PTHR32502:SF28">
    <property type="entry name" value="PHOSPHOTRANSFERASE SYSTEM SUGAR-SPECIFIC EIIC COMPONENT"/>
    <property type="match status" value="1"/>
</dbReference>
<name>C2K0V7_LACRM</name>
<dbReference type="GO" id="GO:0009401">
    <property type="term" value="P:phosphoenolpyruvate-dependent sugar phosphotransferase system"/>
    <property type="evidence" value="ECO:0007669"/>
    <property type="project" value="UniProtKB-KW"/>
</dbReference>
<keyword evidence="6 9" id="KW-0812">Transmembrane</keyword>
<keyword evidence="4" id="KW-0762">Sugar transport</keyword>
<dbReference type="Proteomes" id="UP000004525">
    <property type="component" value="Unassembled WGS sequence"/>
</dbReference>
<keyword evidence="11" id="KW-1185">Reference proteome</keyword>
<evidence type="ECO:0000256" key="9">
    <source>
        <dbReference type="SAM" id="Phobius"/>
    </source>
</evidence>
<comment type="caution">
    <text evidence="10">The sequence shown here is derived from an EMBL/GenBank/DDBJ whole genome shotgun (WGS) entry which is preliminary data.</text>
</comment>
<keyword evidence="2" id="KW-0813">Transport</keyword>
<reference evidence="10" key="1">
    <citation type="submission" date="2009-01" db="EMBL/GenBank/DDBJ databases">
        <authorList>
            <person name="Qin X."/>
            <person name="Bachman B."/>
            <person name="Battles P."/>
            <person name="Bell A."/>
            <person name="Bess C."/>
            <person name="Bickham C."/>
            <person name="Chaboub L."/>
            <person name="Chen D."/>
            <person name="Coyle M."/>
            <person name="Deiros D.R."/>
            <person name="Dinh H."/>
            <person name="Forbes L."/>
            <person name="Fowler G."/>
            <person name="Francisco L."/>
            <person name="Fu Q."/>
            <person name="Gubbala S."/>
            <person name="Hale W."/>
            <person name="Han Y."/>
            <person name="Hemphill L."/>
            <person name="Highlander S.K."/>
            <person name="Hirani K."/>
            <person name="Hogues M."/>
            <person name="Jackson L."/>
            <person name="Jakkamsetti A."/>
            <person name="Javaid M."/>
            <person name="Jiang H."/>
            <person name="Korchina V."/>
            <person name="Kovar C."/>
            <person name="Lara F."/>
            <person name="Lee S."/>
            <person name="Mata R."/>
            <person name="Mathew T."/>
            <person name="Moen C."/>
            <person name="Morales K."/>
            <person name="Munidasa M."/>
            <person name="Nazareth L."/>
            <person name="Ngo R."/>
            <person name="Nguyen L."/>
            <person name="Okwuonu G."/>
            <person name="Ongeri F."/>
            <person name="Patil S."/>
            <person name="Petrosino J."/>
            <person name="Pham C."/>
            <person name="Pham P."/>
            <person name="Pu L.-L."/>
            <person name="Puazo M."/>
            <person name="Raj R."/>
            <person name="Reid J."/>
            <person name="Rouhana J."/>
            <person name="Saada N."/>
            <person name="Shang Y."/>
            <person name="Simmons D."/>
            <person name="Thornton R."/>
            <person name="Warren J."/>
            <person name="Weissenberger G."/>
            <person name="Zhang J."/>
            <person name="Zhang L."/>
            <person name="Zhou C."/>
            <person name="Zhu D."/>
            <person name="Muzny D."/>
            <person name="Worley K."/>
            <person name="Gibbs R."/>
        </authorList>
    </citation>
    <scope>NUCLEOTIDE SEQUENCE [LARGE SCALE GENOMIC DNA]</scope>
    <source>
        <strain evidence="10">LMS2-1</strain>
    </source>
</reference>
<evidence type="ECO:0000313" key="10">
    <source>
        <dbReference type="EMBL" id="EEN79133.1"/>
    </source>
</evidence>
<keyword evidence="7 9" id="KW-1133">Transmembrane helix</keyword>
<dbReference type="PROSITE" id="PS51106">
    <property type="entry name" value="PTS_EIIC_TYPE_4"/>
    <property type="match status" value="1"/>
</dbReference>
<proteinExistence type="predicted"/>
<keyword evidence="3" id="KW-1003">Cell membrane</keyword>
<comment type="subcellular location">
    <subcellularLocation>
        <location evidence="1">Cell membrane</location>
        <topology evidence="1">Multi-pass membrane protein</topology>
    </subcellularLocation>
</comment>
<feature type="transmembrane region" description="Helical" evidence="9">
    <location>
        <begin position="96"/>
        <end position="114"/>
    </location>
</feature>
<dbReference type="Pfam" id="PF03609">
    <property type="entry name" value="EII-Sor"/>
    <property type="match status" value="1"/>
</dbReference>
<evidence type="ECO:0000256" key="4">
    <source>
        <dbReference type="ARBA" id="ARBA00022597"/>
    </source>
</evidence>
<keyword evidence="8 9" id="KW-0472">Membrane</keyword>
<evidence type="ECO:0000256" key="2">
    <source>
        <dbReference type="ARBA" id="ARBA00022448"/>
    </source>
</evidence>
<evidence type="ECO:0000313" key="11">
    <source>
        <dbReference type="Proteomes" id="UP000004525"/>
    </source>
</evidence>
<dbReference type="InterPro" id="IPR050303">
    <property type="entry name" value="GatZ_KbaZ_carbometab"/>
</dbReference>
<evidence type="ECO:0000256" key="6">
    <source>
        <dbReference type="ARBA" id="ARBA00022692"/>
    </source>
</evidence>
<dbReference type="HOGENOM" id="CLU_069101_1_1_9"/>
<feature type="transmembrane region" description="Helical" evidence="9">
    <location>
        <begin position="185"/>
        <end position="204"/>
    </location>
</feature>
<evidence type="ECO:0000256" key="5">
    <source>
        <dbReference type="ARBA" id="ARBA00022683"/>
    </source>
</evidence>
<evidence type="ECO:0000256" key="3">
    <source>
        <dbReference type="ARBA" id="ARBA00022475"/>
    </source>
</evidence>
<dbReference type="InterPro" id="IPR004700">
    <property type="entry name" value="PTS_IIC_man"/>
</dbReference>
<accession>C2K0V7</accession>
<keyword evidence="5" id="KW-0598">Phosphotransferase system</keyword>
<dbReference type="PANTHER" id="PTHR32502">
    <property type="entry name" value="N-ACETYLGALACTOSAMINE PERMEASE II COMPONENT-RELATED"/>
    <property type="match status" value="1"/>
</dbReference>
<feature type="transmembrane region" description="Helical" evidence="9">
    <location>
        <begin position="210"/>
        <end position="243"/>
    </location>
</feature>
<evidence type="ECO:0000256" key="8">
    <source>
        <dbReference type="ARBA" id="ARBA00023136"/>
    </source>
</evidence>